<evidence type="ECO:0000259" key="3">
    <source>
        <dbReference type="Pfam" id="PF26078"/>
    </source>
</evidence>
<evidence type="ECO:0000259" key="4">
    <source>
        <dbReference type="Pfam" id="PF26079"/>
    </source>
</evidence>
<feature type="domain" description="Baseplate J-like central" evidence="3">
    <location>
        <begin position="193"/>
        <end position="267"/>
    </location>
</feature>
<dbReference type="EMBL" id="JAMZEK010000003">
    <property type="protein sequence ID" value="MCP1375400.1"/>
    <property type="molecule type" value="Genomic_DNA"/>
</dbReference>
<dbReference type="Proteomes" id="UP001204615">
    <property type="component" value="Unassembled WGS sequence"/>
</dbReference>
<dbReference type="Pfam" id="PF26079">
    <property type="entry name" value="Baseplate_J_C"/>
    <property type="match status" value="1"/>
</dbReference>
<dbReference type="Pfam" id="PF26078">
    <property type="entry name" value="Baseplate_J_M"/>
    <property type="match status" value="1"/>
</dbReference>
<protein>
    <submittedName>
        <fullName evidence="5">Baseplate J/gp47 family protein</fullName>
    </submittedName>
</protein>
<gene>
    <name evidence="5" type="ORF">NC595_15220</name>
</gene>
<dbReference type="InterPro" id="IPR052399">
    <property type="entry name" value="Phage_Baseplate_Assmbl_Protein"/>
</dbReference>
<evidence type="ECO:0000259" key="2">
    <source>
        <dbReference type="Pfam" id="PF04865"/>
    </source>
</evidence>
<evidence type="ECO:0000313" key="5">
    <source>
        <dbReference type="EMBL" id="MCP1375400.1"/>
    </source>
</evidence>
<name>A0ABT1FDG0_9GAMM</name>
<comment type="similarity">
    <text evidence="1">Belongs to the Mu gp47/PBSX XkdT family.</text>
</comment>
<dbReference type="RefSeq" id="WP_253567860.1">
    <property type="nucleotide sequence ID" value="NZ_JAMZEK010000003.1"/>
</dbReference>
<keyword evidence="6" id="KW-1185">Reference proteome</keyword>
<sequence>MSFNRPSLATLIDRIATDIASRLPGTGARLRRAMTTILGRAQAGAVHGLYGHQEWIAKQILVDTCDEDVLARHAAIWKVPRKAPVAANGPIQVAGDEGDVVPAGTSLTRGDGTEYTTDADATIVGGVATANVTATVAGVAGDAVANTALSFVAPIAGINANATVAAAGIGGGADVEDLEAWRARLLTRIQQPPKGGTSSDYLEWALSVSGVTRAWVYPQELGIGTITVRFVTDNAPGGLIPDVPTVTAVQDYIDSVRPVTADVTVVAPTASPLDLTIQLTPDTVAVRDAVTAELADLINREASPGGTILLSHINEAISIAAGETDHVLTVPAANVVEATGAMTTLGVITWA</sequence>
<dbReference type="InterPro" id="IPR058531">
    <property type="entry name" value="Baseplate_J_M"/>
</dbReference>
<evidence type="ECO:0000256" key="1">
    <source>
        <dbReference type="ARBA" id="ARBA00038087"/>
    </source>
</evidence>
<organism evidence="5 6">
    <name type="scientific">Dyella lutea</name>
    <dbReference type="NCBI Taxonomy" id="2950441"/>
    <lineage>
        <taxon>Bacteria</taxon>
        <taxon>Pseudomonadati</taxon>
        <taxon>Pseudomonadota</taxon>
        <taxon>Gammaproteobacteria</taxon>
        <taxon>Lysobacterales</taxon>
        <taxon>Rhodanobacteraceae</taxon>
        <taxon>Dyella</taxon>
    </lineage>
</organism>
<proteinExistence type="inferred from homology"/>
<feature type="domain" description="Baseplate J-like C-terminal" evidence="4">
    <location>
        <begin position="274"/>
        <end position="350"/>
    </location>
</feature>
<dbReference type="PANTHER" id="PTHR37829:SF3">
    <property type="entry name" value="PROTEIN JAYE-RELATED"/>
    <property type="match status" value="1"/>
</dbReference>
<dbReference type="InterPro" id="IPR058530">
    <property type="entry name" value="Baseplate_J-like_C"/>
</dbReference>
<dbReference type="InterPro" id="IPR006949">
    <property type="entry name" value="Barrel_Baseplate_J-like"/>
</dbReference>
<dbReference type="Pfam" id="PF04865">
    <property type="entry name" value="Baseplate_J"/>
    <property type="match status" value="1"/>
</dbReference>
<evidence type="ECO:0000313" key="6">
    <source>
        <dbReference type="Proteomes" id="UP001204615"/>
    </source>
</evidence>
<feature type="domain" description="Baseplate protein J-like barrel" evidence="2">
    <location>
        <begin position="91"/>
        <end position="169"/>
    </location>
</feature>
<reference evidence="5 6" key="1">
    <citation type="submission" date="2022-06" db="EMBL/GenBank/DDBJ databases">
        <title>Dyella sp. Sa strain:Sa Genome sequencing.</title>
        <authorList>
            <person name="Park S."/>
        </authorList>
    </citation>
    <scope>NUCLEOTIDE SEQUENCE [LARGE SCALE GENOMIC DNA]</scope>
    <source>
        <strain evidence="5 6">Sa</strain>
    </source>
</reference>
<dbReference type="PANTHER" id="PTHR37829">
    <property type="entry name" value="PHAGE-LIKE ELEMENT PBSX PROTEIN XKDT"/>
    <property type="match status" value="1"/>
</dbReference>
<comment type="caution">
    <text evidence="5">The sequence shown here is derived from an EMBL/GenBank/DDBJ whole genome shotgun (WGS) entry which is preliminary data.</text>
</comment>
<accession>A0ABT1FDG0</accession>